<dbReference type="Proteomes" id="UP000886523">
    <property type="component" value="Unassembled WGS sequence"/>
</dbReference>
<keyword evidence="2" id="KW-1133">Transmembrane helix</keyword>
<comment type="caution">
    <text evidence="3">The sequence shown here is derived from an EMBL/GenBank/DDBJ whole genome shotgun (WGS) entry which is preliminary data.</text>
</comment>
<gene>
    <name evidence="3" type="ORF">BS47DRAFT_1351076</name>
</gene>
<keyword evidence="2" id="KW-0472">Membrane</keyword>
<feature type="transmembrane region" description="Helical" evidence="2">
    <location>
        <begin position="121"/>
        <end position="144"/>
    </location>
</feature>
<feature type="transmembrane region" description="Helical" evidence="2">
    <location>
        <begin position="156"/>
        <end position="176"/>
    </location>
</feature>
<dbReference type="Pfam" id="PF10067">
    <property type="entry name" value="DUF2306"/>
    <property type="match status" value="1"/>
</dbReference>
<keyword evidence="2" id="KW-0812">Transmembrane</keyword>
<evidence type="ECO:0000256" key="2">
    <source>
        <dbReference type="SAM" id="Phobius"/>
    </source>
</evidence>
<name>A0A9P6AM22_9AGAM</name>
<keyword evidence="4" id="KW-1185">Reference proteome</keyword>
<organism evidence="3 4">
    <name type="scientific">Hydnum rufescens UP504</name>
    <dbReference type="NCBI Taxonomy" id="1448309"/>
    <lineage>
        <taxon>Eukaryota</taxon>
        <taxon>Fungi</taxon>
        <taxon>Dikarya</taxon>
        <taxon>Basidiomycota</taxon>
        <taxon>Agaricomycotina</taxon>
        <taxon>Agaricomycetes</taxon>
        <taxon>Cantharellales</taxon>
        <taxon>Hydnaceae</taxon>
        <taxon>Hydnum</taxon>
    </lineage>
</organism>
<feature type="region of interest" description="Disordered" evidence="1">
    <location>
        <begin position="1"/>
        <end position="29"/>
    </location>
</feature>
<evidence type="ECO:0000313" key="3">
    <source>
        <dbReference type="EMBL" id="KAF9507884.1"/>
    </source>
</evidence>
<evidence type="ECO:0000313" key="4">
    <source>
        <dbReference type="Proteomes" id="UP000886523"/>
    </source>
</evidence>
<dbReference type="InterPro" id="IPR018750">
    <property type="entry name" value="DUF2306_membrane"/>
</dbReference>
<sequence>MSGSPPVSPASTDFPPTTIPESSEKARGRLSEIAEPVEPSANATKEGSWPAVTDPRRLLPYRALSDALGFRERYSLIFFIVFGGAIVGLVLARSRSLKPNSYGYQLIPGEAFWANREPWKVFMAIHIILSFIGILLVPWQYIPAMIQENYMRFHRINGYIVLALLLPATLFGTIVSRKAFGGDIADQSGFYSLGILTSLYALEGMRTVHDIPQHRRWMLRFGALLGAVVTERLIILCAKQIISDVGSYYALWRCDELLYVVGQSQLGAYPLCLSAQETGRNLGHVQVAVHASTREAPINNASARRVNSGMAIWTALIIHMIGAEIYIRATEKANQYRGGWILGRPEMLPEGNLKTPNH</sequence>
<dbReference type="OrthoDB" id="193478at2759"/>
<evidence type="ECO:0000256" key="1">
    <source>
        <dbReference type="SAM" id="MobiDB-lite"/>
    </source>
</evidence>
<protein>
    <submittedName>
        <fullName evidence="3">Uncharacterized protein</fullName>
    </submittedName>
</protein>
<feature type="compositionally biased region" description="Polar residues" evidence="1">
    <location>
        <begin position="1"/>
        <end position="21"/>
    </location>
</feature>
<proteinExistence type="predicted"/>
<feature type="transmembrane region" description="Helical" evidence="2">
    <location>
        <begin position="74"/>
        <end position="92"/>
    </location>
</feature>
<accession>A0A9P6AM22</accession>
<dbReference type="EMBL" id="MU129070">
    <property type="protein sequence ID" value="KAF9507884.1"/>
    <property type="molecule type" value="Genomic_DNA"/>
</dbReference>
<dbReference type="AlphaFoldDB" id="A0A9P6AM22"/>
<reference evidence="3" key="1">
    <citation type="journal article" date="2020" name="Nat. Commun.">
        <title>Large-scale genome sequencing of mycorrhizal fungi provides insights into the early evolution of symbiotic traits.</title>
        <authorList>
            <person name="Miyauchi S."/>
            <person name="Kiss E."/>
            <person name="Kuo A."/>
            <person name="Drula E."/>
            <person name="Kohler A."/>
            <person name="Sanchez-Garcia M."/>
            <person name="Morin E."/>
            <person name="Andreopoulos B."/>
            <person name="Barry K.W."/>
            <person name="Bonito G."/>
            <person name="Buee M."/>
            <person name="Carver A."/>
            <person name="Chen C."/>
            <person name="Cichocki N."/>
            <person name="Clum A."/>
            <person name="Culley D."/>
            <person name="Crous P.W."/>
            <person name="Fauchery L."/>
            <person name="Girlanda M."/>
            <person name="Hayes R.D."/>
            <person name="Keri Z."/>
            <person name="LaButti K."/>
            <person name="Lipzen A."/>
            <person name="Lombard V."/>
            <person name="Magnuson J."/>
            <person name="Maillard F."/>
            <person name="Murat C."/>
            <person name="Nolan M."/>
            <person name="Ohm R.A."/>
            <person name="Pangilinan J."/>
            <person name="Pereira M.F."/>
            <person name="Perotto S."/>
            <person name="Peter M."/>
            <person name="Pfister S."/>
            <person name="Riley R."/>
            <person name="Sitrit Y."/>
            <person name="Stielow J.B."/>
            <person name="Szollosi G."/>
            <person name="Zifcakova L."/>
            <person name="Stursova M."/>
            <person name="Spatafora J.W."/>
            <person name="Tedersoo L."/>
            <person name="Vaario L.M."/>
            <person name="Yamada A."/>
            <person name="Yan M."/>
            <person name="Wang P."/>
            <person name="Xu J."/>
            <person name="Bruns T."/>
            <person name="Baldrian P."/>
            <person name="Vilgalys R."/>
            <person name="Dunand C."/>
            <person name="Henrissat B."/>
            <person name="Grigoriev I.V."/>
            <person name="Hibbett D."/>
            <person name="Nagy L.G."/>
            <person name="Martin F.M."/>
        </authorList>
    </citation>
    <scope>NUCLEOTIDE SEQUENCE</scope>
    <source>
        <strain evidence="3">UP504</strain>
    </source>
</reference>